<proteinExistence type="predicted"/>
<dbReference type="PATRIC" id="fig|1415166.3.peg.5122"/>
<keyword evidence="2" id="KW-1185">Reference proteome</keyword>
<dbReference type="InterPro" id="IPR029052">
    <property type="entry name" value="Metallo-depent_PP-like"/>
</dbReference>
<evidence type="ECO:0000313" key="2">
    <source>
        <dbReference type="Proteomes" id="UP000019150"/>
    </source>
</evidence>
<dbReference type="SUPFAM" id="SSF56300">
    <property type="entry name" value="Metallo-dependent phosphatases"/>
    <property type="match status" value="1"/>
</dbReference>
<organism evidence="1 2">
    <name type="scientific">Nocardia nova SH22a</name>
    <dbReference type="NCBI Taxonomy" id="1415166"/>
    <lineage>
        <taxon>Bacteria</taxon>
        <taxon>Bacillati</taxon>
        <taxon>Actinomycetota</taxon>
        <taxon>Actinomycetes</taxon>
        <taxon>Mycobacteriales</taxon>
        <taxon>Nocardiaceae</taxon>
        <taxon>Nocardia</taxon>
    </lineage>
</organism>
<dbReference type="Gene3D" id="3.60.21.10">
    <property type="match status" value="1"/>
</dbReference>
<sequence length="285" mass="31779">MVAIRDFGTGTASAFLHTPARLAIAGDWHAHTDYAVQAIMHAHRRNAQVIVHLGDFGFTFDDRYLDSLEHVLEAGDLVLGFVEGNHEDFDWLLAQPVAADGLRPLRDRIVHLPRGFRWRWGDIRCLAVGGAHSIDQFLRVPGRTWWPQEAIGPEDVSRITAAGPADVMFCHDCPTGIDVPGLERDRWGFPPEAVRASEHNRQQLRAIVDRVQPKRLWHGHFHHRYQSMLHGDGYCTVVDGLGRDSDPIDNNMVVVNLPALADHGSRTRHGNAPIAAYHGGIRPGP</sequence>
<protein>
    <recommendedName>
        <fullName evidence="3">Metallophosphoesterase</fullName>
    </recommendedName>
</protein>
<dbReference type="AlphaFoldDB" id="W5TLA4"/>
<dbReference type="RefSeq" id="WP_025351139.1">
    <property type="nucleotide sequence ID" value="NZ_CP006850.1"/>
</dbReference>
<evidence type="ECO:0000313" key="1">
    <source>
        <dbReference type="EMBL" id="AHH19748.1"/>
    </source>
</evidence>
<dbReference type="HOGENOM" id="CLU_1007700_0_0_11"/>
<dbReference type="eggNOG" id="COG1409">
    <property type="taxonomic scope" value="Bacteria"/>
</dbReference>
<reference evidence="1 2" key="1">
    <citation type="journal article" date="2014" name="Appl. Environ. Microbiol.">
        <title>Insights into the Microbial Degradation of Rubber and Gutta-Percha by Analysis of the Complete Genome of Nocardia nova SH22a.</title>
        <authorList>
            <person name="Luo Q."/>
            <person name="Hiessl S."/>
            <person name="Poehlein A."/>
            <person name="Daniel R."/>
            <person name="Steinbuchel A."/>
        </authorList>
    </citation>
    <scope>NUCLEOTIDE SEQUENCE [LARGE SCALE GENOMIC DNA]</scope>
    <source>
        <strain evidence="1">SH22a</strain>
    </source>
</reference>
<evidence type="ECO:0008006" key="3">
    <source>
        <dbReference type="Google" id="ProtNLM"/>
    </source>
</evidence>
<name>W5TLA4_9NOCA</name>
<accession>W5TLA4</accession>
<gene>
    <name evidence="1" type="ORF">NONO_c49640</name>
</gene>
<dbReference type="OrthoDB" id="5380150at2"/>
<dbReference type="KEGG" id="nno:NONO_c49640"/>
<dbReference type="EMBL" id="CP006850">
    <property type="protein sequence ID" value="AHH19748.1"/>
    <property type="molecule type" value="Genomic_DNA"/>
</dbReference>
<dbReference type="STRING" id="1415166.NONO_c49640"/>
<dbReference type="Proteomes" id="UP000019150">
    <property type="component" value="Chromosome"/>
</dbReference>